<evidence type="ECO:0000313" key="2">
    <source>
        <dbReference type="Proteomes" id="UP000218811"/>
    </source>
</evidence>
<dbReference type="EMBL" id="KB468053">
    <property type="protein sequence ID" value="PCH40414.1"/>
    <property type="molecule type" value="Genomic_DNA"/>
</dbReference>
<sequence length="70" mass="7474">MVLLSPCMVSMLDTCAVLVDLNHLSPAATIAAWQYRTLTILIPAAKFITEKPTPVPAIASPHHCMQTAGT</sequence>
<organism evidence="1 2">
    <name type="scientific">Wolfiporia cocos (strain MD-104)</name>
    <name type="common">Brown rot fungus</name>
    <dbReference type="NCBI Taxonomy" id="742152"/>
    <lineage>
        <taxon>Eukaryota</taxon>
        <taxon>Fungi</taxon>
        <taxon>Dikarya</taxon>
        <taxon>Basidiomycota</taxon>
        <taxon>Agaricomycotina</taxon>
        <taxon>Agaricomycetes</taxon>
        <taxon>Polyporales</taxon>
        <taxon>Phaeolaceae</taxon>
        <taxon>Wolfiporia</taxon>
    </lineage>
</organism>
<reference evidence="1 2" key="1">
    <citation type="journal article" date="2012" name="Science">
        <title>The Paleozoic origin of enzymatic lignin decomposition reconstructed from 31 fungal genomes.</title>
        <authorList>
            <person name="Floudas D."/>
            <person name="Binder M."/>
            <person name="Riley R."/>
            <person name="Barry K."/>
            <person name="Blanchette R.A."/>
            <person name="Henrissat B."/>
            <person name="Martinez A.T."/>
            <person name="Otillar R."/>
            <person name="Spatafora J.W."/>
            <person name="Yadav J.S."/>
            <person name="Aerts A."/>
            <person name="Benoit I."/>
            <person name="Boyd A."/>
            <person name="Carlson A."/>
            <person name="Copeland A."/>
            <person name="Coutinho P.M."/>
            <person name="de Vries R.P."/>
            <person name="Ferreira P."/>
            <person name="Findley K."/>
            <person name="Foster B."/>
            <person name="Gaskell J."/>
            <person name="Glotzer D."/>
            <person name="Gorecki P."/>
            <person name="Heitman J."/>
            <person name="Hesse C."/>
            <person name="Hori C."/>
            <person name="Igarashi K."/>
            <person name="Jurgens J.A."/>
            <person name="Kallen N."/>
            <person name="Kersten P."/>
            <person name="Kohler A."/>
            <person name="Kuees U."/>
            <person name="Kumar T.K.A."/>
            <person name="Kuo A."/>
            <person name="LaButti K."/>
            <person name="Larrondo L.F."/>
            <person name="Lindquist E."/>
            <person name="Ling A."/>
            <person name="Lombard V."/>
            <person name="Lucas S."/>
            <person name="Lundell T."/>
            <person name="Martin R."/>
            <person name="McLaughlin D.J."/>
            <person name="Morgenstern I."/>
            <person name="Morin E."/>
            <person name="Murat C."/>
            <person name="Nagy L.G."/>
            <person name="Nolan M."/>
            <person name="Ohm R.A."/>
            <person name="Patyshakuliyeva A."/>
            <person name="Rokas A."/>
            <person name="Ruiz-Duenas F.J."/>
            <person name="Sabat G."/>
            <person name="Salamov A."/>
            <person name="Samejima M."/>
            <person name="Schmutz J."/>
            <person name="Slot J.C."/>
            <person name="St John F."/>
            <person name="Stenlid J."/>
            <person name="Sun H."/>
            <person name="Sun S."/>
            <person name="Syed K."/>
            <person name="Tsang A."/>
            <person name="Wiebenga A."/>
            <person name="Young D."/>
            <person name="Pisabarro A."/>
            <person name="Eastwood D.C."/>
            <person name="Martin F."/>
            <person name="Cullen D."/>
            <person name="Grigoriev I.V."/>
            <person name="Hibbett D.S."/>
        </authorList>
    </citation>
    <scope>NUCLEOTIDE SEQUENCE [LARGE SCALE GENOMIC DNA]</scope>
    <source>
        <strain evidence="1 2">MD-104</strain>
    </source>
</reference>
<dbReference type="AlphaFoldDB" id="A0A2H3JUM6"/>
<gene>
    <name evidence="1" type="ORF">WOLCODRAFT_150450</name>
</gene>
<dbReference type="Proteomes" id="UP000218811">
    <property type="component" value="Unassembled WGS sequence"/>
</dbReference>
<accession>A0A2H3JUM6</accession>
<name>A0A2H3JUM6_WOLCO</name>
<protein>
    <submittedName>
        <fullName evidence="1">Uncharacterized protein</fullName>
    </submittedName>
</protein>
<evidence type="ECO:0000313" key="1">
    <source>
        <dbReference type="EMBL" id="PCH40414.1"/>
    </source>
</evidence>
<keyword evidence="2" id="KW-1185">Reference proteome</keyword>
<proteinExistence type="predicted"/>